<dbReference type="InterPro" id="IPR010699">
    <property type="entry name" value="DUF1275"/>
</dbReference>
<proteinExistence type="predicted"/>
<keyword evidence="1" id="KW-0472">Membrane</keyword>
<keyword evidence="3" id="KW-1185">Reference proteome</keyword>
<feature type="transmembrane region" description="Helical" evidence="1">
    <location>
        <begin position="12"/>
        <end position="33"/>
    </location>
</feature>
<evidence type="ECO:0000313" key="2">
    <source>
        <dbReference type="EMBL" id="KIQ67276.1"/>
    </source>
</evidence>
<organism evidence="2 3">
    <name type="scientific">Kitasatospora griseola</name>
    <name type="common">Streptomyces griseolosporeus</name>
    <dbReference type="NCBI Taxonomy" id="2064"/>
    <lineage>
        <taxon>Bacteria</taxon>
        <taxon>Bacillati</taxon>
        <taxon>Actinomycetota</taxon>
        <taxon>Actinomycetes</taxon>
        <taxon>Kitasatosporales</taxon>
        <taxon>Streptomycetaceae</taxon>
        <taxon>Kitasatospora</taxon>
    </lineage>
</organism>
<feature type="transmembrane region" description="Helical" evidence="1">
    <location>
        <begin position="169"/>
        <end position="187"/>
    </location>
</feature>
<dbReference type="EMBL" id="JXZB01000001">
    <property type="protein sequence ID" value="KIQ67276.1"/>
    <property type="molecule type" value="Genomic_DNA"/>
</dbReference>
<dbReference type="PANTHER" id="PTHR37314:SF4">
    <property type="entry name" value="UPF0700 TRANSMEMBRANE PROTEIN YOAK"/>
    <property type="match status" value="1"/>
</dbReference>
<dbReference type="AlphaFoldDB" id="A0A0D0P6V9"/>
<reference evidence="2 3" key="1">
    <citation type="submission" date="2015-02" db="EMBL/GenBank/DDBJ databases">
        <title>Draft genome sequence of Kitasatospora griseola MF730-N6, a bafilomycin, terpentecin and satosporin producer.</title>
        <authorList>
            <person name="Arens J.C."/>
            <person name="Haltli B."/>
            <person name="Kerr R.G."/>
        </authorList>
    </citation>
    <scope>NUCLEOTIDE SEQUENCE [LARGE SCALE GENOMIC DNA]</scope>
    <source>
        <strain evidence="2 3">MF730-N6</strain>
    </source>
</reference>
<sequence>MGATTEDGDPLALALFGLTAVSGLIDAVSYLGLSHVFAANMTGNVVVIGFALAGAPGFSVLGSLISLAAFLLGAALAGRLTLHRLRPALAAETLLHLAAAAAAFAFGTGGALQYGVIALLAVAMGLRNATVRSLGVPDLTTTVLTMTLTGLASETRLAGRHSPHQRRRVLAALTMTAGTVPGALLVLHHHLPWALVLAAVLTAATAVFYRDRV</sequence>
<keyword evidence="1" id="KW-0812">Transmembrane</keyword>
<dbReference type="Proteomes" id="UP000032066">
    <property type="component" value="Unassembled WGS sequence"/>
</dbReference>
<dbReference type="PANTHER" id="PTHR37314">
    <property type="entry name" value="SLR0142 PROTEIN"/>
    <property type="match status" value="1"/>
</dbReference>
<evidence type="ECO:0000313" key="3">
    <source>
        <dbReference type="Proteomes" id="UP000032066"/>
    </source>
</evidence>
<feature type="transmembrane region" description="Helical" evidence="1">
    <location>
        <begin position="97"/>
        <end position="123"/>
    </location>
</feature>
<name>A0A0D0P6V9_KITGR</name>
<evidence type="ECO:0000256" key="1">
    <source>
        <dbReference type="SAM" id="Phobius"/>
    </source>
</evidence>
<dbReference type="PATRIC" id="fig|2064.6.peg.688"/>
<protein>
    <submittedName>
        <fullName evidence="2">Membrane protein</fullName>
    </submittedName>
</protein>
<gene>
    <name evidence="2" type="ORF">TR51_03050</name>
</gene>
<feature type="transmembrane region" description="Helical" evidence="1">
    <location>
        <begin position="45"/>
        <end position="77"/>
    </location>
</feature>
<keyword evidence="1" id="KW-1133">Transmembrane helix</keyword>
<dbReference type="Pfam" id="PF06912">
    <property type="entry name" value="DUF1275"/>
    <property type="match status" value="1"/>
</dbReference>
<comment type="caution">
    <text evidence="2">The sequence shown here is derived from an EMBL/GenBank/DDBJ whole genome shotgun (WGS) entry which is preliminary data.</text>
</comment>
<accession>A0A0D0P6V9</accession>
<feature type="transmembrane region" description="Helical" evidence="1">
    <location>
        <begin position="193"/>
        <end position="209"/>
    </location>
</feature>